<organism evidence="2 3">
    <name type="scientific">Paraburkholderia antibiotica</name>
    <dbReference type="NCBI Taxonomy" id="2728839"/>
    <lineage>
        <taxon>Bacteria</taxon>
        <taxon>Pseudomonadati</taxon>
        <taxon>Pseudomonadota</taxon>
        <taxon>Betaproteobacteria</taxon>
        <taxon>Burkholderiales</taxon>
        <taxon>Burkholderiaceae</taxon>
        <taxon>Paraburkholderia</taxon>
    </lineage>
</organism>
<dbReference type="AlphaFoldDB" id="A0A7X9X519"/>
<evidence type="ECO:0000256" key="1">
    <source>
        <dbReference type="SAM" id="MobiDB-lite"/>
    </source>
</evidence>
<evidence type="ECO:0000313" key="2">
    <source>
        <dbReference type="EMBL" id="NML31212.1"/>
    </source>
</evidence>
<protein>
    <recommendedName>
        <fullName evidence="4">Lipoprotein</fullName>
    </recommendedName>
</protein>
<dbReference type="Proteomes" id="UP000583127">
    <property type="component" value="Unassembled WGS sequence"/>
</dbReference>
<dbReference type="EMBL" id="JABBFZ010000004">
    <property type="protein sequence ID" value="NML31212.1"/>
    <property type="molecule type" value="Genomic_DNA"/>
</dbReference>
<evidence type="ECO:0008006" key="4">
    <source>
        <dbReference type="Google" id="ProtNLM"/>
    </source>
</evidence>
<dbReference type="RefSeq" id="WP_169497482.1">
    <property type="nucleotide sequence ID" value="NZ_JABBFZ010000004.1"/>
</dbReference>
<name>A0A7X9X519_9BURK</name>
<accession>A0A7X9X519</accession>
<feature type="region of interest" description="Disordered" evidence="1">
    <location>
        <begin position="1"/>
        <end position="46"/>
    </location>
</feature>
<comment type="caution">
    <text evidence="2">The sequence shown here is derived from an EMBL/GenBank/DDBJ whole genome shotgun (WGS) entry which is preliminary data.</text>
</comment>
<feature type="compositionally biased region" description="Polar residues" evidence="1">
    <location>
        <begin position="21"/>
        <end position="34"/>
    </location>
</feature>
<gene>
    <name evidence="2" type="ORF">HHL14_10235</name>
</gene>
<evidence type="ECO:0000313" key="3">
    <source>
        <dbReference type="Proteomes" id="UP000583127"/>
    </source>
</evidence>
<sequence>MLNQGSGSLPDTVETMRDSLDTSGTSSAQRAQKNAHTERKERKSARLSAWAAVVLAGVGLVGCASTSHVVASDKPGTYTVAASATGGRMAWARAHELATNEARDYCEQRGMQSSVNTETVSGVAVMTEHESSVSFECHPRF</sequence>
<keyword evidence="3" id="KW-1185">Reference proteome</keyword>
<reference evidence="2 3" key="1">
    <citation type="submission" date="2020-04" db="EMBL/GenBank/DDBJ databases">
        <title>Paraburkholderia sp. G-4-1-8 isolated from soil.</title>
        <authorList>
            <person name="Dahal R.H."/>
        </authorList>
    </citation>
    <scope>NUCLEOTIDE SEQUENCE [LARGE SCALE GENOMIC DNA]</scope>
    <source>
        <strain evidence="2 3">G-4-1-8</strain>
    </source>
</reference>
<proteinExistence type="predicted"/>